<reference evidence="1 2" key="1">
    <citation type="journal article" date="2016" name="Sci. Rep.">
        <title>Complete genome sequence and transcriptomic analysis of a novel marine strain Bacillus weihaiensis reveals the mechanism of brown algae degradation.</title>
        <authorList>
            <person name="Zhu Y."/>
            <person name="Chen P."/>
            <person name="Bao Y."/>
            <person name="Men Y."/>
            <person name="Zeng Y."/>
            <person name="Yang J."/>
            <person name="Sun J."/>
            <person name="Sun Y."/>
        </authorList>
    </citation>
    <scope>NUCLEOTIDE SEQUENCE [LARGE SCALE GENOMIC DNA]</scope>
    <source>
        <strain evidence="1 2">Alg07</strain>
    </source>
</reference>
<protein>
    <submittedName>
        <fullName evidence="1">Uncharacterized protein</fullName>
    </submittedName>
</protein>
<dbReference type="STRING" id="1547283.A9C19_12770"/>
<proteinExistence type="predicted"/>
<name>A0A1L3MTC9_9BACI</name>
<sequence>MNIPTDVFKYRLAQPMNEGCWFTTRNNKALLILNVNIFNLLIGVEGRRLPAEREGLLHPLTKIFIKANSEKDNRISRRG</sequence>
<gene>
    <name evidence="1" type="ORF">A9C19_12770</name>
</gene>
<dbReference type="Proteomes" id="UP000181936">
    <property type="component" value="Chromosome"/>
</dbReference>
<keyword evidence="2" id="KW-1185">Reference proteome</keyword>
<dbReference type="KEGG" id="bwh:A9C19_12770"/>
<evidence type="ECO:0000313" key="1">
    <source>
        <dbReference type="EMBL" id="APH05554.1"/>
    </source>
</evidence>
<dbReference type="AlphaFoldDB" id="A0A1L3MTC9"/>
<evidence type="ECO:0000313" key="2">
    <source>
        <dbReference type="Proteomes" id="UP000181936"/>
    </source>
</evidence>
<accession>A0A1L3MTC9</accession>
<dbReference type="EMBL" id="CP016020">
    <property type="protein sequence ID" value="APH05554.1"/>
    <property type="molecule type" value="Genomic_DNA"/>
</dbReference>
<organism evidence="1 2">
    <name type="scientific">Bacillus weihaiensis</name>
    <dbReference type="NCBI Taxonomy" id="1547283"/>
    <lineage>
        <taxon>Bacteria</taxon>
        <taxon>Bacillati</taxon>
        <taxon>Bacillota</taxon>
        <taxon>Bacilli</taxon>
        <taxon>Bacillales</taxon>
        <taxon>Bacillaceae</taxon>
        <taxon>Bacillus</taxon>
    </lineage>
</organism>